<sequence>MDYSLDAAVEPCMLQDCSLLFYCDRQSQGQLLGRGLERNANKTEASGLSGSDQTPVLRINQLDALELDSALEQLLWTQFSQCFQNCRPGLLTPAEPELRALLQLLVWRFTLYSNSTTVGQSLLSLRYHNLLSSVTRYRPLSRRQKWGLALLNVGARWFQERSHSLLLCLGLSAGGSVSEHDVSLITQGLRKCFNLVSSIAHIASLINFFVFLKKGQHPLLAERIVGAQAVFSKPNVVRDETYQYMNRELLWHGFSEFLIFLLPLINTRQLKAIVSSFVFGDVRTDTQAAPEGQGLLKECGLCGEWPTMPHMVGCRHVFCYYCIKSHSIAEPYLTCPKCGAQASQPEPLRIQVEMK</sequence>
<evidence type="ECO:0000256" key="3">
    <source>
        <dbReference type="ARBA" id="ARBA00008704"/>
    </source>
</evidence>
<keyword evidence="11" id="KW-0653">Protein transport</keyword>
<evidence type="ECO:0000256" key="11">
    <source>
        <dbReference type="ARBA" id="ARBA00022927"/>
    </source>
</evidence>
<gene>
    <name evidence="21" type="primary">pex2</name>
</gene>
<dbReference type="GO" id="GO:0061630">
    <property type="term" value="F:ubiquitin protein ligase activity"/>
    <property type="evidence" value="ECO:0007669"/>
    <property type="project" value="UniProtKB-EC"/>
</dbReference>
<keyword evidence="8 19" id="KW-0863">Zinc-finger</keyword>
<keyword evidence="7" id="KW-0479">Metal-binding</keyword>
<dbReference type="SUPFAM" id="SSF57850">
    <property type="entry name" value="RING/U-box"/>
    <property type="match status" value="1"/>
</dbReference>
<evidence type="ECO:0000256" key="2">
    <source>
        <dbReference type="ARBA" id="ARBA00004906"/>
    </source>
</evidence>
<keyword evidence="10" id="KW-0862">Zinc</keyword>
<keyword evidence="5" id="KW-0808">Transferase</keyword>
<dbReference type="Gene3D" id="3.30.40.10">
    <property type="entry name" value="Zinc/RING finger domain, C3HC4 (zinc finger)"/>
    <property type="match status" value="1"/>
</dbReference>
<dbReference type="STRING" id="31033.ENSTRUP00000000430"/>
<organism evidence="21 22">
    <name type="scientific">Takifugu rubripes</name>
    <name type="common">Japanese pufferfish</name>
    <name type="synonym">Fugu rubripes</name>
    <dbReference type="NCBI Taxonomy" id="31033"/>
    <lineage>
        <taxon>Eukaryota</taxon>
        <taxon>Metazoa</taxon>
        <taxon>Chordata</taxon>
        <taxon>Craniata</taxon>
        <taxon>Vertebrata</taxon>
        <taxon>Euteleostomi</taxon>
        <taxon>Actinopterygii</taxon>
        <taxon>Neopterygii</taxon>
        <taxon>Teleostei</taxon>
        <taxon>Neoteleostei</taxon>
        <taxon>Acanthomorphata</taxon>
        <taxon>Eupercaria</taxon>
        <taxon>Tetraodontiformes</taxon>
        <taxon>Tetradontoidea</taxon>
        <taxon>Tetraodontidae</taxon>
        <taxon>Takifugu</taxon>
    </lineage>
</organism>
<dbReference type="InterPro" id="IPR013083">
    <property type="entry name" value="Znf_RING/FYVE/PHD"/>
</dbReference>
<dbReference type="Proteomes" id="UP000005226">
    <property type="component" value="Chromosome 10"/>
</dbReference>
<evidence type="ECO:0000256" key="10">
    <source>
        <dbReference type="ARBA" id="ARBA00022833"/>
    </source>
</evidence>
<evidence type="ECO:0000256" key="5">
    <source>
        <dbReference type="ARBA" id="ARBA00022679"/>
    </source>
</evidence>
<evidence type="ECO:0000256" key="4">
    <source>
        <dbReference type="ARBA" id="ARBA00022448"/>
    </source>
</evidence>
<dbReference type="Ensembl" id="ENSTRUT00000000433.3">
    <property type="protein sequence ID" value="ENSTRUP00000000430.3"/>
    <property type="gene ID" value="ENSTRUG00000000192.3"/>
</dbReference>
<dbReference type="PROSITE" id="PS00518">
    <property type="entry name" value="ZF_RING_1"/>
    <property type="match status" value="1"/>
</dbReference>
<dbReference type="PROSITE" id="PS50089">
    <property type="entry name" value="ZF_RING_2"/>
    <property type="match status" value="1"/>
</dbReference>
<dbReference type="InterPro" id="IPR001841">
    <property type="entry name" value="Znf_RING"/>
</dbReference>
<keyword evidence="6" id="KW-0812">Transmembrane</keyword>
<comment type="subcellular location">
    <subcellularLocation>
        <location evidence="1">Peroxisome membrane</location>
        <topology evidence="1">Multi-pass membrane protein</topology>
    </subcellularLocation>
</comment>
<dbReference type="InterPro" id="IPR017907">
    <property type="entry name" value="Znf_RING_CS"/>
</dbReference>
<evidence type="ECO:0000256" key="8">
    <source>
        <dbReference type="ARBA" id="ARBA00022771"/>
    </source>
</evidence>
<dbReference type="OMA" id="WHGLMEL"/>
<dbReference type="GO" id="GO:0005778">
    <property type="term" value="C:peroxisomal membrane"/>
    <property type="evidence" value="ECO:0007669"/>
    <property type="project" value="UniProtKB-SubCell"/>
</dbReference>
<dbReference type="FunCoup" id="H2RJW7">
    <property type="interactions" value="644"/>
</dbReference>
<evidence type="ECO:0000256" key="13">
    <source>
        <dbReference type="ARBA" id="ARBA00023136"/>
    </source>
</evidence>
<dbReference type="InterPro" id="IPR025654">
    <property type="entry name" value="PEX2/10"/>
</dbReference>
<evidence type="ECO:0000313" key="21">
    <source>
        <dbReference type="Ensembl" id="ENSTRUP00000000430.3"/>
    </source>
</evidence>
<reference evidence="21" key="3">
    <citation type="submission" date="2025-09" db="UniProtKB">
        <authorList>
            <consortium name="Ensembl"/>
        </authorList>
    </citation>
    <scope>IDENTIFICATION</scope>
</reference>
<reference evidence="21" key="2">
    <citation type="submission" date="2025-08" db="UniProtKB">
        <authorList>
            <consortium name="Ensembl"/>
        </authorList>
    </citation>
    <scope>IDENTIFICATION</scope>
</reference>
<dbReference type="CDD" id="cd16526">
    <property type="entry name" value="RING-HC_PEX2"/>
    <property type="match status" value="1"/>
</dbReference>
<evidence type="ECO:0000256" key="19">
    <source>
        <dbReference type="PROSITE-ProRule" id="PRU00175"/>
    </source>
</evidence>
<dbReference type="SMART" id="SM00184">
    <property type="entry name" value="RING"/>
    <property type="match status" value="1"/>
</dbReference>
<dbReference type="InterPro" id="IPR006845">
    <property type="entry name" value="Pex_N"/>
</dbReference>
<dbReference type="PANTHER" id="PTHR48178">
    <property type="entry name" value="PEROXISOME BIOGENESIS FACTOR 2"/>
    <property type="match status" value="1"/>
</dbReference>
<dbReference type="EC" id="2.3.2.36" evidence="17"/>
<evidence type="ECO:0000256" key="7">
    <source>
        <dbReference type="ARBA" id="ARBA00022723"/>
    </source>
</evidence>
<evidence type="ECO:0000256" key="1">
    <source>
        <dbReference type="ARBA" id="ARBA00004585"/>
    </source>
</evidence>
<comment type="pathway">
    <text evidence="2">Protein modification; protein ubiquitination.</text>
</comment>
<name>H2RJW7_TAKRU</name>
<evidence type="ECO:0000259" key="20">
    <source>
        <dbReference type="PROSITE" id="PS50089"/>
    </source>
</evidence>
<dbReference type="GO" id="GO:0016558">
    <property type="term" value="P:protein import into peroxisome matrix"/>
    <property type="evidence" value="ECO:0007669"/>
    <property type="project" value="InterPro"/>
</dbReference>
<evidence type="ECO:0000256" key="18">
    <source>
        <dbReference type="ARBA" id="ARBA00034543"/>
    </source>
</evidence>
<comment type="catalytic activity">
    <reaction evidence="16">
        <text>[E2 ubiquitin-conjugating enzyme]-S-ubiquitinyl-L-cysteine + [acceptor protein]-L-cysteine = [E2 ubiquitin-conjugating enzyme]-L-cysteine + [acceptor protein]-S-ubiquitinyl-L-cysteine.</text>
        <dbReference type="EC" id="2.3.2.36"/>
    </reaction>
</comment>
<dbReference type="GeneTree" id="ENSGT00390000001846"/>
<reference evidence="21 22" key="1">
    <citation type="journal article" date="2011" name="Genome Biol. Evol.">
        <title>Integration of the genetic map and genome assembly of fugu facilitates insights into distinct features of genome evolution in teleosts and mammals.</title>
        <authorList>
            <person name="Kai W."/>
            <person name="Kikuchi K."/>
            <person name="Tohari S."/>
            <person name="Chew A.K."/>
            <person name="Tay A."/>
            <person name="Fujiwara A."/>
            <person name="Hosoya S."/>
            <person name="Suetake H."/>
            <person name="Naruse K."/>
            <person name="Brenner S."/>
            <person name="Suzuki Y."/>
            <person name="Venkatesh B."/>
        </authorList>
    </citation>
    <scope>NUCLEOTIDE SEQUENCE [LARGE SCALE GENOMIC DNA]</scope>
</reference>
<evidence type="ECO:0000256" key="9">
    <source>
        <dbReference type="ARBA" id="ARBA00022786"/>
    </source>
</evidence>
<dbReference type="AlphaFoldDB" id="H2RJW7"/>
<evidence type="ECO:0000256" key="6">
    <source>
        <dbReference type="ARBA" id="ARBA00022692"/>
    </source>
</evidence>
<keyword evidence="9" id="KW-0833">Ubl conjugation pathway</keyword>
<evidence type="ECO:0000256" key="16">
    <source>
        <dbReference type="ARBA" id="ARBA00034438"/>
    </source>
</evidence>
<keyword evidence="13" id="KW-0472">Membrane</keyword>
<keyword evidence="22" id="KW-1185">Reference proteome</keyword>
<evidence type="ECO:0000256" key="12">
    <source>
        <dbReference type="ARBA" id="ARBA00022989"/>
    </source>
</evidence>
<protein>
    <recommendedName>
        <fullName evidence="18">Peroxisome biogenesis factor 2</fullName>
        <ecNumber evidence="17">2.3.2.36</ecNumber>
    </recommendedName>
    <alternativeName>
        <fullName evidence="15">Peroxin-2</fullName>
    </alternativeName>
</protein>
<dbReference type="GO" id="GO:0008270">
    <property type="term" value="F:zinc ion binding"/>
    <property type="evidence" value="ECO:0007669"/>
    <property type="project" value="UniProtKB-KW"/>
</dbReference>
<evidence type="ECO:0000256" key="15">
    <source>
        <dbReference type="ARBA" id="ARBA00032511"/>
    </source>
</evidence>
<dbReference type="Pfam" id="PF04757">
    <property type="entry name" value="Pex2_Pex12"/>
    <property type="match status" value="1"/>
</dbReference>
<keyword evidence="14" id="KW-0576">Peroxisome</keyword>
<dbReference type="InParanoid" id="H2RJW7"/>
<keyword evidence="4" id="KW-0813">Transport</keyword>
<accession>H2RJW7</accession>
<feature type="domain" description="RING-type" evidence="20">
    <location>
        <begin position="299"/>
        <end position="338"/>
    </location>
</feature>
<proteinExistence type="inferred from homology"/>
<keyword evidence="12" id="KW-1133">Transmembrane helix</keyword>
<comment type="similarity">
    <text evidence="3">Belongs to the pex2/pex10/pex12 family.</text>
</comment>
<evidence type="ECO:0000256" key="17">
    <source>
        <dbReference type="ARBA" id="ARBA00034523"/>
    </source>
</evidence>
<dbReference type="InterPro" id="IPR045859">
    <property type="entry name" value="RING-HC_PEX2"/>
</dbReference>
<evidence type="ECO:0000313" key="22">
    <source>
        <dbReference type="Proteomes" id="UP000005226"/>
    </source>
</evidence>
<evidence type="ECO:0000256" key="14">
    <source>
        <dbReference type="ARBA" id="ARBA00023140"/>
    </source>
</evidence>
<dbReference type="PANTHER" id="PTHR48178:SF1">
    <property type="entry name" value="PEROXISOME BIOGENESIS FACTOR 2"/>
    <property type="match status" value="1"/>
</dbReference>